<accession>A0A8J3ITB2</accession>
<evidence type="ECO:0000313" key="6">
    <source>
        <dbReference type="EMBL" id="GHO98203.1"/>
    </source>
</evidence>
<evidence type="ECO:0000259" key="5">
    <source>
        <dbReference type="PROSITE" id="PS50977"/>
    </source>
</evidence>
<organism evidence="6 7">
    <name type="scientific">Reticulibacter mediterranei</name>
    <dbReference type="NCBI Taxonomy" id="2778369"/>
    <lineage>
        <taxon>Bacteria</taxon>
        <taxon>Bacillati</taxon>
        <taxon>Chloroflexota</taxon>
        <taxon>Ktedonobacteria</taxon>
        <taxon>Ktedonobacterales</taxon>
        <taxon>Reticulibacteraceae</taxon>
        <taxon>Reticulibacter</taxon>
    </lineage>
</organism>
<dbReference type="Pfam" id="PF00440">
    <property type="entry name" value="TetR_N"/>
    <property type="match status" value="1"/>
</dbReference>
<keyword evidence="3" id="KW-0804">Transcription</keyword>
<dbReference type="SUPFAM" id="SSF46689">
    <property type="entry name" value="Homeodomain-like"/>
    <property type="match status" value="1"/>
</dbReference>
<dbReference type="EMBL" id="BNJK01000002">
    <property type="protein sequence ID" value="GHO98203.1"/>
    <property type="molecule type" value="Genomic_DNA"/>
</dbReference>
<dbReference type="InterPro" id="IPR009057">
    <property type="entry name" value="Homeodomain-like_sf"/>
</dbReference>
<evidence type="ECO:0000256" key="2">
    <source>
        <dbReference type="ARBA" id="ARBA00023125"/>
    </source>
</evidence>
<evidence type="ECO:0000256" key="3">
    <source>
        <dbReference type="ARBA" id="ARBA00023163"/>
    </source>
</evidence>
<dbReference type="Proteomes" id="UP000597444">
    <property type="component" value="Unassembled WGS sequence"/>
</dbReference>
<protein>
    <submittedName>
        <fullName evidence="6">TetR family transcriptional regulator</fullName>
    </submittedName>
</protein>
<evidence type="ECO:0000256" key="4">
    <source>
        <dbReference type="PROSITE-ProRule" id="PRU00335"/>
    </source>
</evidence>
<dbReference type="PANTHER" id="PTHR30055:SF234">
    <property type="entry name" value="HTH-TYPE TRANSCRIPTIONAL REGULATOR BETI"/>
    <property type="match status" value="1"/>
</dbReference>
<feature type="domain" description="HTH tetR-type" evidence="5">
    <location>
        <begin position="18"/>
        <end position="78"/>
    </location>
</feature>
<evidence type="ECO:0000313" key="7">
    <source>
        <dbReference type="Proteomes" id="UP000597444"/>
    </source>
</evidence>
<keyword evidence="1" id="KW-0805">Transcription regulation</keyword>
<dbReference type="RefSeq" id="WP_220208965.1">
    <property type="nucleotide sequence ID" value="NZ_BNJK01000002.1"/>
</dbReference>
<feature type="DNA-binding region" description="H-T-H motif" evidence="4">
    <location>
        <begin position="41"/>
        <end position="60"/>
    </location>
</feature>
<dbReference type="InterPro" id="IPR001647">
    <property type="entry name" value="HTH_TetR"/>
</dbReference>
<proteinExistence type="predicted"/>
<gene>
    <name evidence="6" type="ORF">KSF_082510</name>
</gene>
<reference evidence="6" key="1">
    <citation type="submission" date="2020-10" db="EMBL/GenBank/DDBJ databases">
        <title>Taxonomic study of unclassified bacteria belonging to the class Ktedonobacteria.</title>
        <authorList>
            <person name="Yabe S."/>
            <person name="Wang C.M."/>
            <person name="Zheng Y."/>
            <person name="Sakai Y."/>
            <person name="Cavaletti L."/>
            <person name="Monciardini P."/>
            <person name="Donadio S."/>
        </authorList>
    </citation>
    <scope>NUCLEOTIDE SEQUENCE</scope>
    <source>
        <strain evidence="6">ID150040</strain>
    </source>
</reference>
<dbReference type="InterPro" id="IPR050109">
    <property type="entry name" value="HTH-type_TetR-like_transc_reg"/>
</dbReference>
<dbReference type="PANTHER" id="PTHR30055">
    <property type="entry name" value="HTH-TYPE TRANSCRIPTIONAL REGULATOR RUTR"/>
    <property type="match status" value="1"/>
</dbReference>
<keyword evidence="7" id="KW-1185">Reference proteome</keyword>
<evidence type="ECO:0000256" key="1">
    <source>
        <dbReference type="ARBA" id="ARBA00023015"/>
    </source>
</evidence>
<dbReference type="AlphaFoldDB" id="A0A8J3ITB2"/>
<dbReference type="PROSITE" id="PS50977">
    <property type="entry name" value="HTH_TETR_2"/>
    <property type="match status" value="1"/>
</dbReference>
<dbReference type="PRINTS" id="PR00455">
    <property type="entry name" value="HTHTETR"/>
</dbReference>
<name>A0A8J3ITB2_9CHLR</name>
<dbReference type="Gene3D" id="1.10.357.10">
    <property type="entry name" value="Tetracycline Repressor, domain 2"/>
    <property type="match status" value="1"/>
</dbReference>
<dbReference type="GO" id="GO:0000976">
    <property type="term" value="F:transcription cis-regulatory region binding"/>
    <property type="evidence" value="ECO:0007669"/>
    <property type="project" value="TreeGrafter"/>
</dbReference>
<sequence length="245" mass="28187">MDEEIGQTRGLTEQMKQRERARRILDVAADLLLRWGYKRVTIDEIAKHAGVGKGTVYLHWKTRDALFETLLLRETVSILRDVLKRMRADPAEILLHRLMCTYLLILEDYPLIKALLTRDIELLGKLAQSDANSPIQARETLMMKEYFSLLRQHKLIRTGENLVEQLYAFSAATIGFFLIDSFLPTEEQLPLQTKASALAHMVHLAFEPEADPSPELLQQVAPAVIQLYEQLCEHHELRMLAQTEI</sequence>
<dbReference type="GO" id="GO:0003700">
    <property type="term" value="F:DNA-binding transcription factor activity"/>
    <property type="evidence" value="ECO:0007669"/>
    <property type="project" value="TreeGrafter"/>
</dbReference>
<keyword evidence="2 4" id="KW-0238">DNA-binding</keyword>
<comment type="caution">
    <text evidence="6">The sequence shown here is derived from an EMBL/GenBank/DDBJ whole genome shotgun (WGS) entry which is preliminary data.</text>
</comment>